<keyword evidence="7" id="KW-1185">Reference proteome</keyword>
<dbReference type="GO" id="GO:0070180">
    <property type="term" value="F:large ribosomal subunit rRNA binding"/>
    <property type="evidence" value="ECO:0007669"/>
    <property type="project" value="TreeGrafter"/>
</dbReference>
<dbReference type="CDD" id="cd00337">
    <property type="entry name" value="Ribosomal_uL14"/>
    <property type="match status" value="1"/>
</dbReference>
<dbReference type="SMART" id="SM01374">
    <property type="entry name" value="Ribosomal_L14"/>
    <property type="match status" value="1"/>
</dbReference>
<dbReference type="Gene3D" id="2.40.150.20">
    <property type="entry name" value="Ribosomal protein L14"/>
    <property type="match status" value="1"/>
</dbReference>
<evidence type="ECO:0000256" key="1">
    <source>
        <dbReference type="ARBA" id="ARBA00010745"/>
    </source>
</evidence>
<dbReference type="SUPFAM" id="SSF50193">
    <property type="entry name" value="Ribosomal protein L14"/>
    <property type="match status" value="1"/>
</dbReference>
<dbReference type="InterPro" id="IPR019972">
    <property type="entry name" value="Ribosomal_uL14_CS"/>
</dbReference>
<dbReference type="HAMAP" id="MF_01367">
    <property type="entry name" value="Ribosomal_uL14"/>
    <property type="match status" value="1"/>
</dbReference>
<reference evidence="8" key="1">
    <citation type="submission" date="2022-11" db="UniProtKB">
        <authorList>
            <consortium name="WormBaseParasite"/>
        </authorList>
    </citation>
    <scope>IDENTIFICATION</scope>
</reference>
<evidence type="ECO:0000256" key="2">
    <source>
        <dbReference type="ARBA" id="ARBA00022980"/>
    </source>
</evidence>
<comment type="similarity">
    <text evidence="1 6">Belongs to the universal ribosomal protein uL14 family.</text>
</comment>
<dbReference type="FunFam" id="2.40.150.20:FF:000003">
    <property type="entry name" value="60S ribosomal protein L23"/>
    <property type="match status" value="1"/>
</dbReference>
<sequence>MGVIIQLTKHNIDDEGVKQIAKHFKDTTHEEIVDCINQCKSINKLAEQGRYRLEEMSKPEVELINNNQNPKIYSNWLSLVDKMKKFRSVGDCSGDVISTFLTECSDEAGTSLPGAPNYKRISFCLSQLVKGYSMKNARMLDEAVILDIFENIEKEIDSRPDITRFLRKVFRDAQYLTEQDFRGRGGASGAKFRISLGLPVGAVINCADNTGAKNLFVIAVYGIRGRLNRMPSAAVGDMFVCSVKKGKPELRKKVLQAVVVRQRKQFRRKDGTFIYFEDNAGVIVNNKGEMKGSAITGPVAKECAELWPRIASNASSIA</sequence>
<dbReference type="NCBIfam" id="NF006344">
    <property type="entry name" value="PRK08571.1"/>
    <property type="match status" value="1"/>
</dbReference>
<protein>
    <recommendedName>
        <fullName evidence="4">Large ribosomal subunit protein uL14</fullName>
    </recommendedName>
    <alternativeName>
        <fullName evidence="5">60S ribosomal protein L23</fullName>
    </alternativeName>
</protein>
<keyword evidence="3 6" id="KW-0687">Ribonucleoprotein</keyword>
<evidence type="ECO:0000256" key="5">
    <source>
        <dbReference type="ARBA" id="ARBA00035326"/>
    </source>
</evidence>
<evidence type="ECO:0000256" key="4">
    <source>
        <dbReference type="ARBA" id="ARBA00035199"/>
    </source>
</evidence>
<dbReference type="InterPro" id="IPR036853">
    <property type="entry name" value="Ribosomal_uL14_sf"/>
</dbReference>
<dbReference type="PROSITE" id="PS00049">
    <property type="entry name" value="RIBOSOMAL_L14"/>
    <property type="match status" value="1"/>
</dbReference>
<keyword evidence="2 6" id="KW-0689">Ribosomal protein</keyword>
<dbReference type="Proteomes" id="UP000887561">
    <property type="component" value="Unplaced"/>
</dbReference>
<evidence type="ECO:0000256" key="6">
    <source>
        <dbReference type="RuleBase" id="RU003949"/>
    </source>
</evidence>
<dbReference type="GO" id="GO:0022625">
    <property type="term" value="C:cytosolic large ribosomal subunit"/>
    <property type="evidence" value="ECO:0007669"/>
    <property type="project" value="TreeGrafter"/>
</dbReference>
<dbReference type="InterPro" id="IPR000218">
    <property type="entry name" value="Ribosomal_uL14"/>
</dbReference>
<evidence type="ECO:0000313" key="7">
    <source>
        <dbReference type="Proteomes" id="UP000887561"/>
    </source>
</evidence>
<dbReference type="GO" id="GO:0006412">
    <property type="term" value="P:translation"/>
    <property type="evidence" value="ECO:0007669"/>
    <property type="project" value="InterPro"/>
</dbReference>
<dbReference type="Pfam" id="PF00238">
    <property type="entry name" value="Ribosomal_L14"/>
    <property type="match status" value="1"/>
</dbReference>
<dbReference type="GO" id="GO:0003735">
    <property type="term" value="F:structural constituent of ribosome"/>
    <property type="evidence" value="ECO:0007669"/>
    <property type="project" value="InterPro"/>
</dbReference>
<evidence type="ECO:0000256" key="3">
    <source>
        <dbReference type="ARBA" id="ARBA00023274"/>
    </source>
</evidence>
<dbReference type="WBParaSite" id="scaffold35709_cov287.g22632">
    <property type="protein sequence ID" value="scaffold35709_cov287.g22632"/>
    <property type="gene ID" value="scaffold35709_cov287.g22632"/>
</dbReference>
<proteinExistence type="inferred from homology"/>
<evidence type="ECO:0000313" key="8">
    <source>
        <dbReference type="WBParaSite" id="scaffold35709_cov287.g22632"/>
    </source>
</evidence>
<accession>A0A915MFT0</accession>
<dbReference type="PANTHER" id="PTHR11761">
    <property type="entry name" value="50S/60S RIBOSOMAL PROTEIN L14/L23"/>
    <property type="match status" value="1"/>
</dbReference>
<organism evidence="7 8">
    <name type="scientific">Meloidogyne javanica</name>
    <name type="common">Root-knot nematode worm</name>
    <dbReference type="NCBI Taxonomy" id="6303"/>
    <lineage>
        <taxon>Eukaryota</taxon>
        <taxon>Metazoa</taxon>
        <taxon>Ecdysozoa</taxon>
        <taxon>Nematoda</taxon>
        <taxon>Chromadorea</taxon>
        <taxon>Rhabditida</taxon>
        <taxon>Tylenchina</taxon>
        <taxon>Tylenchomorpha</taxon>
        <taxon>Tylenchoidea</taxon>
        <taxon>Meloidogynidae</taxon>
        <taxon>Meloidogyninae</taxon>
        <taxon>Meloidogyne</taxon>
        <taxon>Meloidogyne incognita group</taxon>
    </lineage>
</organism>
<dbReference type="PANTHER" id="PTHR11761:SF8">
    <property type="entry name" value="LARGE RIBOSOMAL SUBUNIT PROTEIN UL14"/>
    <property type="match status" value="1"/>
</dbReference>
<name>A0A915MFT0_MELJA</name>
<dbReference type="AlphaFoldDB" id="A0A915MFT0"/>